<evidence type="ECO:0000313" key="3">
    <source>
        <dbReference type="Proteomes" id="UP001257948"/>
    </source>
</evidence>
<dbReference type="RefSeq" id="WP_314200715.1">
    <property type="nucleotide sequence ID" value="NZ_JAVTLL010000007.1"/>
</dbReference>
<proteinExistence type="predicted"/>
<gene>
    <name evidence="2" type="ORF">RQC66_12960</name>
</gene>
<dbReference type="EMBL" id="JAVTLL010000007">
    <property type="protein sequence ID" value="MDT7841643.1"/>
    <property type="molecule type" value="Genomic_DNA"/>
</dbReference>
<feature type="compositionally biased region" description="Basic and acidic residues" evidence="1">
    <location>
        <begin position="80"/>
        <end position="93"/>
    </location>
</feature>
<feature type="region of interest" description="Disordered" evidence="1">
    <location>
        <begin position="80"/>
        <end position="111"/>
    </location>
</feature>
<comment type="caution">
    <text evidence="2">The sequence shown here is derived from an EMBL/GenBank/DDBJ whole genome shotgun (WGS) entry which is preliminary data.</text>
</comment>
<accession>A0ABU3LRG2</accession>
<evidence type="ECO:0008006" key="4">
    <source>
        <dbReference type="Google" id="ProtNLM"/>
    </source>
</evidence>
<evidence type="ECO:0000256" key="1">
    <source>
        <dbReference type="SAM" id="MobiDB-lite"/>
    </source>
</evidence>
<organism evidence="2 3">
    <name type="scientific">Streptomyces justiciae</name>
    <dbReference type="NCBI Taxonomy" id="2780140"/>
    <lineage>
        <taxon>Bacteria</taxon>
        <taxon>Bacillati</taxon>
        <taxon>Actinomycetota</taxon>
        <taxon>Actinomycetes</taxon>
        <taxon>Kitasatosporales</taxon>
        <taxon>Streptomycetaceae</taxon>
        <taxon>Streptomyces</taxon>
    </lineage>
</organism>
<protein>
    <recommendedName>
        <fullName evidence="4">4Fe-4S Wbl-type domain-containing protein</fullName>
    </recommendedName>
</protein>
<reference evidence="3" key="1">
    <citation type="submission" date="2023-07" db="EMBL/GenBank/DDBJ databases">
        <title>Draft genome sequence of the endophytic actinobacterium Streptomyces justiciae WPN32, a potential antibiotic producer.</title>
        <authorList>
            <person name="Yasawong M."/>
            <person name="Pana W."/>
            <person name="Ganta P."/>
            <person name="Santapan N."/>
            <person name="Songngamsuk T."/>
            <person name="Phatcharaharikarn M."/>
            <person name="Kerdtoob S."/>
            <person name="Nantapong N."/>
        </authorList>
    </citation>
    <scope>NUCLEOTIDE SEQUENCE [LARGE SCALE GENOMIC DNA]</scope>
    <source>
        <strain evidence="3">WPN32</strain>
    </source>
</reference>
<dbReference type="Proteomes" id="UP001257948">
    <property type="component" value="Unassembled WGS sequence"/>
</dbReference>
<sequence>MPAQPRSVPETFAFACGDCGHGWEATFQVMFFTDPLDPAGLTTQEYVDEAGRAVRSPLAEAVCPKCGGRKVRVLEAGLAERARKAEHERGEHPPHHRHRPHLPHRAPERPD</sequence>
<name>A0ABU3LRG2_9ACTN</name>
<keyword evidence="3" id="KW-1185">Reference proteome</keyword>
<evidence type="ECO:0000313" key="2">
    <source>
        <dbReference type="EMBL" id="MDT7841643.1"/>
    </source>
</evidence>
<feature type="compositionally biased region" description="Basic residues" evidence="1">
    <location>
        <begin position="94"/>
        <end position="104"/>
    </location>
</feature>